<comment type="caution">
    <text evidence="1">The sequence shown here is derived from an EMBL/GenBank/DDBJ whole genome shotgun (WGS) entry which is preliminary data.</text>
</comment>
<dbReference type="EMBL" id="CM055758">
    <property type="protein sequence ID" value="KAJ7988333.1"/>
    <property type="molecule type" value="Genomic_DNA"/>
</dbReference>
<name>A0ACC2FAF0_DALPE</name>
<dbReference type="Proteomes" id="UP001157502">
    <property type="component" value="Chromosome 31"/>
</dbReference>
<gene>
    <name evidence="1" type="ORF">DPEC_G00322480</name>
</gene>
<accession>A0ACC2FAF0</accession>
<sequence length="110" mass="12530">MSPTGSWQPHSPGVRKDDIIPKASVVLCSWVLFMEHLRTLELEKKPCCDTTLKAAVWEALSKIPKSLELLSPTIGHRPELVRHRQRGFNQEENDPYWTCLEPSSSSHSDH</sequence>
<proteinExistence type="predicted"/>
<evidence type="ECO:0000313" key="2">
    <source>
        <dbReference type="Proteomes" id="UP001157502"/>
    </source>
</evidence>
<protein>
    <submittedName>
        <fullName evidence="1">Uncharacterized protein</fullName>
    </submittedName>
</protein>
<keyword evidence="2" id="KW-1185">Reference proteome</keyword>
<organism evidence="1 2">
    <name type="scientific">Dallia pectoralis</name>
    <name type="common">Alaska blackfish</name>
    <dbReference type="NCBI Taxonomy" id="75939"/>
    <lineage>
        <taxon>Eukaryota</taxon>
        <taxon>Metazoa</taxon>
        <taxon>Chordata</taxon>
        <taxon>Craniata</taxon>
        <taxon>Vertebrata</taxon>
        <taxon>Euteleostomi</taxon>
        <taxon>Actinopterygii</taxon>
        <taxon>Neopterygii</taxon>
        <taxon>Teleostei</taxon>
        <taxon>Protacanthopterygii</taxon>
        <taxon>Esociformes</taxon>
        <taxon>Umbridae</taxon>
        <taxon>Dallia</taxon>
    </lineage>
</organism>
<reference evidence="1" key="1">
    <citation type="submission" date="2021-05" db="EMBL/GenBank/DDBJ databases">
        <authorList>
            <person name="Pan Q."/>
            <person name="Jouanno E."/>
            <person name="Zahm M."/>
            <person name="Klopp C."/>
            <person name="Cabau C."/>
            <person name="Louis A."/>
            <person name="Berthelot C."/>
            <person name="Parey E."/>
            <person name="Roest Crollius H."/>
            <person name="Montfort J."/>
            <person name="Robinson-Rechavi M."/>
            <person name="Bouchez O."/>
            <person name="Lampietro C."/>
            <person name="Lopez Roques C."/>
            <person name="Donnadieu C."/>
            <person name="Postlethwait J."/>
            <person name="Bobe J."/>
            <person name="Dillon D."/>
            <person name="Chandos A."/>
            <person name="von Hippel F."/>
            <person name="Guiguen Y."/>
        </authorList>
    </citation>
    <scope>NUCLEOTIDE SEQUENCE</scope>
    <source>
        <strain evidence="1">YG-Jan2019</strain>
    </source>
</reference>
<evidence type="ECO:0000313" key="1">
    <source>
        <dbReference type="EMBL" id="KAJ7988333.1"/>
    </source>
</evidence>